<feature type="domain" description="Ribbon-helix-helix protein CopG" evidence="1">
    <location>
        <begin position="14"/>
        <end position="42"/>
    </location>
</feature>
<dbReference type="Gene3D" id="1.10.10.10">
    <property type="entry name" value="Winged helix-like DNA-binding domain superfamily/Winged helix DNA-binding domain"/>
    <property type="match status" value="1"/>
</dbReference>
<dbReference type="GO" id="GO:0006355">
    <property type="term" value="P:regulation of DNA-templated transcription"/>
    <property type="evidence" value="ECO:0007669"/>
    <property type="project" value="InterPro"/>
</dbReference>
<evidence type="ECO:0000259" key="1">
    <source>
        <dbReference type="Pfam" id="PF01402"/>
    </source>
</evidence>
<gene>
    <name evidence="2" type="ORF">DJFKIEJF_00050</name>
</gene>
<dbReference type="InterPro" id="IPR002145">
    <property type="entry name" value="CopG"/>
</dbReference>
<dbReference type="SUPFAM" id="SSF46785">
    <property type="entry name" value="Winged helix' DNA-binding domain"/>
    <property type="match status" value="1"/>
</dbReference>
<sequence length="103" mass="11984">MEREVYPIDITSQKDKLEKICKRMEISKAEAIRDSIDFYHEYARGIEVIELRAVSKEQAEKEILEYIKEKGKAWTDEIADDLRIDIVLVDEILKGLAEKGVVE</sequence>
<name>A0A7G9Z0A2_9EURY</name>
<dbReference type="InterPro" id="IPR036388">
    <property type="entry name" value="WH-like_DNA-bd_sf"/>
</dbReference>
<protein>
    <recommendedName>
        <fullName evidence="1">Ribbon-helix-helix protein CopG domain-containing protein</fullName>
    </recommendedName>
</protein>
<dbReference type="Pfam" id="PF01402">
    <property type="entry name" value="RHH_1"/>
    <property type="match status" value="1"/>
</dbReference>
<dbReference type="AlphaFoldDB" id="A0A7G9Z0A2"/>
<dbReference type="InterPro" id="IPR036390">
    <property type="entry name" value="WH_DNA-bd_sf"/>
</dbReference>
<organism evidence="2">
    <name type="scientific">Candidatus Methanophagaceae archaeon ANME-1 ERB6</name>
    <dbReference type="NCBI Taxonomy" id="2759912"/>
    <lineage>
        <taxon>Archaea</taxon>
        <taxon>Methanobacteriati</taxon>
        <taxon>Methanobacteriota</taxon>
        <taxon>Stenosarchaea group</taxon>
        <taxon>Methanomicrobia</taxon>
        <taxon>Candidatus Methanophagales</taxon>
        <taxon>Candidatus Methanophagaceae</taxon>
    </lineage>
</organism>
<evidence type="ECO:0000313" key="2">
    <source>
        <dbReference type="EMBL" id="QNO53686.1"/>
    </source>
</evidence>
<reference evidence="2" key="1">
    <citation type="submission" date="2020-06" db="EMBL/GenBank/DDBJ databases">
        <title>Unique genomic features of the anaerobic methanotrophic archaea.</title>
        <authorList>
            <person name="Chadwick G.L."/>
            <person name="Skennerton C.T."/>
            <person name="Laso-Perez R."/>
            <person name="Leu A.O."/>
            <person name="Speth D.R."/>
            <person name="Yu H."/>
            <person name="Morgan-Lang C."/>
            <person name="Hatzenpichler R."/>
            <person name="Goudeau D."/>
            <person name="Malmstrom R."/>
            <person name="Brazelton W.J."/>
            <person name="Woyke T."/>
            <person name="Hallam S.J."/>
            <person name="Tyson G.W."/>
            <person name="Wegener G."/>
            <person name="Boetius A."/>
            <person name="Orphan V."/>
        </authorList>
    </citation>
    <scope>NUCLEOTIDE SEQUENCE</scope>
</reference>
<accession>A0A7G9Z0A2</accession>
<proteinExistence type="predicted"/>
<dbReference type="EMBL" id="MT631548">
    <property type="protein sequence ID" value="QNO53686.1"/>
    <property type="molecule type" value="Genomic_DNA"/>
</dbReference>